<evidence type="ECO:0000256" key="5">
    <source>
        <dbReference type="ARBA" id="ARBA00023136"/>
    </source>
</evidence>
<dbReference type="AlphaFoldDB" id="A0AAE0YK12"/>
<keyword evidence="3 8" id="KW-1133">Transmembrane helix</keyword>
<name>A0AAE0YK12_9GAST</name>
<evidence type="ECO:0000256" key="1">
    <source>
        <dbReference type="ARBA" id="ARBA00004141"/>
    </source>
</evidence>
<dbReference type="PRINTS" id="PR00237">
    <property type="entry name" value="GPCRRHODOPSN"/>
</dbReference>
<dbReference type="EMBL" id="JAWDGP010006049">
    <property type="protein sequence ID" value="KAK3748091.1"/>
    <property type="molecule type" value="Genomic_DNA"/>
</dbReference>
<keyword evidence="5 8" id="KW-0472">Membrane</keyword>
<keyword evidence="7" id="KW-0807">Transducer</keyword>
<dbReference type="Proteomes" id="UP001283361">
    <property type="component" value="Unassembled WGS sequence"/>
</dbReference>
<evidence type="ECO:0000256" key="6">
    <source>
        <dbReference type="ARBA" id="ARBA00023170"/>
    </source>
</evidence>
<dbReference type="Pfam" id="PF00001">
    <property type="entry name" value="7tm_1"/>
    <property type="match status" value="1"/>
</dbReference>
<feature type="transmembrane region" description="Helical" evidence="8">
    <location>
        <begin position="203"/>
        <end position="229"/>
    </location>
</feature>
<comment type="caution">
    <text evidence="10">The sequence shown here is derived from an EMBL/GenBank/DDBJ whole genome shotgun (WGS) entry which is preliminary data.</text>
</comment>
<keyword evidence="4" id="KW-0297">G-protein coupled receptor</keyword>
<organism evidence="10 11">
    <name type="scientific">Elysia crispata</name>
    <name type="common">lettuce slug</name>
    <dbReference type="NCBI Taxonomy" id="231223"/>
    <lineage>
        <taxon>Eukaryota</taxon>
        <taxon>Metazoa</taxon>
        <taxon>Spiralia</taxon>
        <taxon>Lophotrochozoa</taxon>
        <taxon>Mollusca</taxon>
        <taxon>Gastropoda</taxon>
        <taxon>Heterobranchia</taxon>
        <taxon>Euthyneura</taxon>
        <taxon>Panpulmonata</taxon>
        <taxon>Sacoglossa</taxon>
        <taxon>Placobranchoidea</taxon>
        <taxon>Plakobranchidae</taxon>
        <taxon>Elysia</taxon>
    </lineage>
</organism>
<dbReference type="PANTHER" id="PTHR24243:SF208">
    <property type="entry name" value="PYROKININ-1 RECEPTOR"/>
    <property type="match status" value="1"/>
</dbReference>
<evidence type="ECO:0000313" key="10">
    <source>
        <dbReference type="EMBL" id="KAK3748091.1"/>
    </source>
</evidence>
<evidence type="ECO:0000259" key="9">
    <source>
        <dbReference type="PROSITE" id="PS50262"/>
    </source>
</evidence>
<dbReference type="InterPro" id="IPR017452">
    <property type="entry name" value="GPCR_Rhodpsn_7TM"/>
</dbReference>
<evidence type="ECO:0000256" key="7">
    <source>
        <dbReference type="ARBA" id="ARBA00023224"/>
    </source>
</evidence>
<keyword evidence="11" id="KW-1185">Reference proteome</keyword>
<feature type="domain" description="G-protein coupled receptors family 1 profile" evidence="9">
    <location>
        <begin position="49"/>
        <end position="336"/>
    </location>
</feature>
<protein>
    <recommendedName>
        <fullName evidence="9">G-protein coupled receptors family 1 profile domain-containing protein</fullName>
    </recommendedName>
</protein>
<evidence type="ECO:0000256" key="8">
    <source>
        <dbReference type="SAM" id="Phobius"/>
    </source>
</evidence>
<feature type="transmembrane region" description="Helical" evidence="8">
    <location>
        <begin position="116"/>
        <end position="140"/>
    </location>
</feature>
<dbReference type="PANTHER" id="PTHR24243">
    <property type="entry name" value="G-PROTEIN COUPLED RECEPTOR"/>
    <property type="match status" value="1"/>
</dbReference>
<feature type="transmembrane region" description="Helical" evidence="8">
    <location>
        <begin position="69"/>
        <end position="96"/>
    </location>
</feature>
<dbReference type="SUPFAM" id="SSF81321">
    <property type="entry name" value="Family A G protein-coupled receptor-like"/>
    <property type="match status" value="1"/>
</dbReference>
<dbReference type="InterPro" id="IPR000276">
    <property type="entry name" value="GPCR_Rhodpsn"/>
</dbReference>
<dbReference type="GO" id="GO:0016020">
    <property type="term" value="C:membrane"/>
    <property type="evidence" value="ECO:0007669"/>
    <property type="project" value="UniProtKB-SubCell"/>
</dbReference>
<keyword evidence="6" id="KW-0675">Receptor</keyword>
<feature type="transmembrane region" description="Helical" evidence="8">
    <location>
        <begin position="27"/>
        <end position="57"/>
    </location>
</feature>
<feature type="transmembrane region" description="Helical" evidence="8">
    <location>
        <begin position="152"/>
        <end position="173"/>
    </location>
</feature>
<evidence type="ECO:0000313" key="11">
    <source>
        <dbReference type="Proteomes" id="UP001283361"/>
    </source>
</evidence>
<accession>A0AAE0YK12</accession>
<proteinExistence type="predicted"/>
<reference evidence="10" key="1">
    <citation type="journal article" date="2023" name="G3 (Bethesda)">
        <title>A reference genome for the long-term kleptoplast-retaining sea slug Elysia crispata morphotype clarki.</title>
        <authorList>
            <person name="Eastman K.E."/>
            <person name="Pendleton A.L."/>
            <person name="Shaikh M.A."/>
            <person name="Suttiyut T."/>
            <person name="Ogas R."/>
            <person name="Tomko P."/>
            <person name="Gavelis G."/>
            <person name="Widhalm J.R."/>
            <person name="Wisecaver J.H."/>
        </authorList>
    </citation>
    <scope>NUCLEOTIDE SEQUENCE</scope>
    <source>
        <strain evidence="10">ECLA1</strain>
    </source>
</reference>
<sequence length="361" mass="39665">MFSVKDLNASASTLDIGSSPGLINGPLFWQVLNVVLTLDILAAMFATGANILTIIVYRRVGYAESINISLSALAISDLGVAVTTIICVLAILLPTVPNSPFTYEIFVNLGAYPHMFFTRASALITAYISVERYLCVFLPLRVKGIFTTNRTLTAMIVIFFLTFSPIAITLLSYPLGWSFSPEQNRTVLTVLPVNDSIILTSWYIIQVYIALFLPVLTFVTVSFSTVFLTTSLRRSQVWRDANRSTAIIAENNRNAASSKGTRESATNSKEKKAVKMVIAIAVIFIVATIPSCVNMIAITTIPGFTMRGRFSHLYTVSGMTLLFVDSLNSGGNVIIYLFMSSRFKETVFTMQCGKSLVSQKR</sequence>
<evidence type="ECO:0000256" key="3">
    <source>
        <dbReference type="ARBA" id="ARBA00022989"/>
    </source>
</evidence>
<dbReference type="GO" id="GO:0004930">
    <property type="term" value="F:G protein-coupled receptor activity"/>
    <property type="evidence" value="ECO:0007669"/>
    <property type="project" value="UniProtKB-KW"/>
</dbReference>
<comment type="subcellular location">
    <subcellularLocation>
        <location evidence="1">Membrane</location>
        <topology evidence="1">Multi-pass membrane protein</topology>
    </subcellularLocation>
</comment>
<keyword evidence="2 8" id="KW-0812">Transmembrane</keyword>
<feature type="transmembrane region" description="Helical" evidence="8">
    <location>
        <begin position="277"/>
        <end position="301"/>
    </location>
</feature>
<dbReference type="Gene3D" id="1.20.1070.10">
    <property type="entry name" value="Rhodopsin 7-helix transmembrane proteins"/>
    <property type="match status" value="1"/>
</dbReference>
<evidence type="ECO:0000256" key="4">
    <source>
        <dbReference type="ARBA" id="ARBA00023040"/>
    </source>
</evidence>
<dbReference type="PROSITE" id="PS50262">
    <property type="entry name" value="G_PROTEIN_RECEP_F1_2"/>
    <property type="match status" value="1"/>
</dbReference>
<gene>
    <name evidence="10" type="ORF">RRG08_018297</name>
</gene>
<evidence type="ECO:0000256" key="2">
    <source>
        <dbReference type="ARBA" id="ARBA00022692"/>
    </source>
</evidence>
<feature type="transmembrane region" description="Helical" evidence="8">
    <location>
        <begin position="313"/>
        <end position="338"/>
    </location>
</feature>